<dbReference type="PANTHER" id="PTHR30126">
    <property type="entry name" value="HTH-TYPE TRANSCRIPTIONAL REGULATOR"/>
    <property type="match status" value="1"/>
</dbReference>
<keyword evidence="7" id="KW-1185">Reference proteome</keyword>
<protein>
    <submittedName>
        <fullName evidence="6">LysR family transcriptional regulator</fullName>
    </submittedName>
</protein>
<dbReference type="Proteomes" id="UP001465153">
    <property type="component" value="Unassembled WGS sequence"/>
</dbReference>
<dbReference type="InterPro" id="IPR005119">
    <property type="entry name" value="LysR_subst-bd"/>
</dbReference>
<keyword evidence="2" id="KW-0805">Transcription regulation</keyword>
<dbReference type="Pfam" id="PF03466">
    <property type="entry name" value="LysR_substrate"/>
    <property type="match status" value="1"/>
</dbReference>
<comment type="similarity">
    <text evidence="1">Belongs to the LysR transcriptional regulatory family.</text>
</comment>
<name>A0ABQ0AD22_9GAMM</name>
<dbReference type="PANTHER" id="PTHR30126:SF94">
    <property type="entry name" value="LYSR FAMILY TRANSCRIPTIONAL REGULATOR"/>
    <property type="match status" value="1"/>
</dbReference>
<keyword evidence="3" id="KW-0238">DNA-binding</keyword>
<reference evidence="6 7" key="1">
    <citation type="submission" date="2024-04" db="EMBL/GenBank/DDBJ databases">
        <title>Draft genome sequence of Sessilibacter corallicola NBRC 116591.</title>
        <authorList>
            <person name="Miyakawa T."/>
            <person name="Kusuya Y."/>
            <person name="Miura T."/>
        </authorList>
    </citation>
    <scope>NUCLEOTIDE SEQUENCE [LARGE SCALE GENOMIC DNA]</scope>
    <source>
        <strain evidence="6 7">KU-00831-HH</strain>
    </source>
</reference>
<dbReference type="RefSeq" id="WP_353304053.1">
    <property type="nucleotide sequence ID" value="NZ_BAABWN010000013.1"/>
</dbReference>
<evidence type="ECO:0000256" key="3">
    <source>
        <dbReference type="ARBA" id="ARBA00023125"/>
    </source>
</evidence>
<evidence type="ECO:0000256" key="1">
    <source>
        <dbReference type="ARBA" id="ARBA00009437"/>
    </source>
</evidence>
<comment type="caution">
    <text evidence="6">The sequence shown here is derived from an EMBL/GenBank/DDBJ whole genome shotgun (WGS) entry which is preliminary data.</text>
</comment>
<dbReference type="Gene3D" id="1.10.10.10">
    <property type="entry name" value="Winged helix-like DNA-binding domain superfamily/Winged helix DNA-binding domain"/>
    <property type="match status" value="1"/>
</dbReference>
<dbReference type="CDD" id="cd08420">
    <property type="entry name" value="PBP2_CysL_like"/>
    <property type="match status" value="1"/>
</dbReference>
<dbReference type="Gene3D" id="3.40.190.290">
    <property type="match status" value="1"/>
</dbReference>
<evidence type="ECO:0000256" key="4">
    <source>
        <dbReference type="ARBA" id="ARBA00023163"/>
    </source>
</evidence>
<dbReference type="InterPro" id="IPR000847">
    <property type="entry name" value="LysR_HTH_N"/>
</dbReference>
<sequence length="304" mass="34237">MHFTLRQLQVFLATAKLENITRAAESLAMSQSAASSALKELETQYDIQLFDRAGKRLKLNELGRVLRPKAEALLAQAQEMDVALTQHRQPGTLKVGATLTIGNYLAVGLMAKYMENEPSAKVELEVANTQRIVDQVLHFELDLGLIEGELTHSDLEVVEWMNDDLVIFTSPNHPSASDQPLTDEQLSKLPWIVRETGSGTRQGFERAMHGLLSDIDVVLELQHTEAIKRAVEAGLGVGCLSEITLRDAFSRKDLIQLHAPHRSWSRKFYWILHKNKYRSAGVERWLEICTHYASQYNANLGQRP</sequence>
<keyword evidence="4" id="KW-0804">Transcription</keyword>
<gene>
    <name evidence="6" type="ORF">NBRC116591_33620</name>
</gene>
<dbReference type="SUPFAM" id="SSF53850">
    <property type="entry name" value="Periplasmic binding protein-like II"/>
    <property type="match status" value="1"/>
</dbReference>
<evidence type="ECO:0000256" key="2">
    <source>
        <dbReference type="ARBA" id="ARBA00023015"/>
    </source>
</evidence>
<proteinExistence type="inferred from homology"/>
<dbReference type="Pfam" id="PF00126">
    <property type="entry name" value="HTH_1"/>
    <property type="match status" value="1"/>
</dbReference>
<feature type="domain" description="HTH lysR-type" evidence="5">
    <location>
        <begin position="3"/>
        <end position="60"/>
    </location>
</feature>
<dbReference type="PROSITE" id="PS50931">
    <property type="entry name" value="HTH_LYSR"/>
    <property type="match status" value="1"/>
</dbReference>
<accession>A0ABQ0AD22</accession>
<dbReference type="InterPro" id="IPR036390">
    <property type="entry name" value="WH_DNA-bd_sf"/>
</dbReference>
<dbReference type="EMBL" id="BAABWN010000013">
    <property type="protein sequence ID" value="GAA6169551.1"/>
    <property type="molecule type" value="Genomic_DNA"/>
</dbReference>
<evidence type="ECO:0000313" key="7">
    <source>
        <dbReference type="Proteomes" id="UP001465153"/>
    </source>
</evidence>
<organism evidence="6 7">
    <name type="scientific">Sessilibacter corallicola</name>
    <dbReference type="NCBI Taxonomy" id="2904075"/>
    <lineage>
        <taxon>Bacteria</taxon>
        <taxon>Pseudomonadati</taxon>
        <taxon>Pseudomonadota</taxon>
        <taxon>Gammaproteobacteria</taxon>
        <taxon>Cellvibrionales</taxon>
        <taxon>Cellvibrionaceae</taxon>
        <taxon>Sessilibacter</taxon>
    </lineage>
</organism>
<evidence type="ECO:0000259" key="5">
    <source>
        <dbReference type="PROSITE" id="PS50931"/>
    </source>
</evidence>
<evidence type="ECO:0000313" key="6">
    <source>
        <dbReference type="EMBL" id="GAA6169551.1"/>
    </source>
</evidence>
<dbReference type="SUPFAM" id="SSF46785">
    <property type="entry name" value="Winged helix' DNA-binding domain"/>
    <property type="match status" value="1"/>
</dbReference>
<dbReference type="InterPro" id="IPR036388">
    <property type="entry name" value="WH-like_DNA-bd_sf"/>
</dbReference>
<dbReference type="PRINTS" id="PR00039">
    <property type="entry name" value="HTHLYSR"/>
</dbReference>